<sequence length="368" mass="40741">MRLFAATAVLPFTSAFVPVLSDHQDVLKPGKTGIAPAIGLHLTSSYAIATLRHKNGTIETLARVKGNAQYVDQMAFWSDFSLRRNCESESQAILCTMEDAQRFANKAQGRAATVAVKRFATLLSDVKNVVEAKLRQEVKYVYPVMPVLAVMEEDDLRDALRYAGLVWSSPNGISPYYETTGAYAGMGHGLCASFHNISECKKEESTMQLEHVLFLNFDNSSFSAVLHPMQALNRMRPNVYITEPNLGWWSLAIDQSVRTEQLAQIESVINDVVTPLRIIPSKIILLGDHAHRCEYHGLIKRALWRSLHFDASSLLEANDGIDSALLAANGAAELAFRMENAEIARAADFDGPSTREQQGLSEEEVLEL</sequence>
<keyword evidence="2" id="KW-0732">Signal</keyword>
<organism evidence="3 4">
    <name type="scientific">Aaosphaeria arxii CBS 175.79</name>
    <dbReference type="NCBI Taxonomy" id="1450172"/>
    <lineage>
        <taxon>Eukaryota</taxon>
        <taxon>Fungi</taxon>
        <taxon>Dikarya</taxon>
        <taxon>Ascomycota</taxon>
        <taxon>Pezizomycotina</taxon>
        <taxon>Dothideomycetes</taxon>
        <taxon>Pleosporomycetidae</taxon>
        <taxon>Pleosporales</taxon>
        <taxon>Pleosporales incertae sedis</taxon>
        <taxon>Aaosphaeria</taxon>
    </lineage>
</organism>
<proteinExistence type="predicted"/>
<dbReference type="RefSeq" id="XP_033387097.1">
    <property type="nucleotide sequence ID" value="XM_033526949.1"/>
</dbReference>
<evidence type="ECO:0000256" key="1">
    <source>
        <dbReference type="SAM" id="MobiDB-lite"/>
    </source>
</evidence>
<gene>
    <name evidence="3" type="ORF">BU24DRAFT_418307</name>
</gene>
<evidence type="ECO:0000313" key="4">
    <source>
        <dbReference type="Proteomes" id="UP000799778"/>
    </source>
</evidence>
<feature type="region of interest" description="Disordered" evidence="1">
    <location>
        <begin position="349"/>
        <end position="368"/>
    </location>
</feature>
<dbReference type="EMBL" id="ML978067">
    <property type="protein sequence ID" value="KAF2018758.1"/>
    <property type="molecule type" value="Genomic_DNA"/>
</dbReference>
<feature type="chain" id="PRO_5025536343" evidence="2">
    <location>
        <begin position="16"/>
        <end position="368"/>
    </location>
</feature>
<dbReference type="AlphaFoldDB" id="A0A6A5XZN5"/>
<keyword evidence="4" id="KW-1185">Reference proteome</keyword>
<protein>
    <submittedName>
        <fullName evidence="3">Uncharacterized protein</fullName>
    </submittedName>
</protein>
<reference evidence="3" key="1">
    <citation type="journal article" date="2020" name="Stud. Mycol.">
        <title>101 Dothideomycetes genomes: a test case for predicting lifestyles and emergence of pathogens.</title>
        <authorList>
            <person name="Haridas S."/>
            <person name="Albert R."/>
            <person name="Binder M."/>
            <person name="Bloem J."/>
            <person name="Labutti K."/>
            <person name="Salamov A."/>
            <person name="Andreopoulos B."/>
            <person name="Baker S."/>
            <person name="Barry K."/>
            <person name="Bills G."/>
            <person name="Bluhm B."/>
            <person name="Cannon C."/>
            <person name="Castanera R."/>
            <person name="Culley D."/>
            <person name="Daum C."/>
            <person name="Ezra D."/>
            <person name="Gonzalez J."/>
            <person name="Henrissat B."/>
            <person name="Kuo A."/>
            <person name="Liang C."/>
            <person name="Lipzen A."/>
            <person name="Lutzoni F."/>
            <person name="Magnuson J."/>
            <person name="Mondo S."/>
            <person name="Nolan M."/>
            <person name="Ohm R."/>
            <person name="Pangilinan J."/>
            <person name="Park H.-J."/>
            <person name="Ramirez L."/>
            <person name="Alfaro M."/>
            <person name="Sun H."/>
            <person name="Tritt A."/>
            <person name="Yoshinaga Y."/>
            <person name="Zwiers L.-H."/>
            <person name="Turgeon B."/>
            <person name="Goodwin S."/>
            <person name="Spatafora J."/>
            <person name="Crous P."/>
            <person name="Grigoriev I."/>
        </authorList>
    </citation>
    <scope>NUCLEOTIDE SEQUENCE</scope>
    <source>
        <strain evidence="3">CBS 175.79</strain>
    </source>
</reference>
<dbReference type="Proteomes" id="UP000799778">
    <property type="component" value="Unassembled WGS sequence"/>
</dbReference>
<evidence type="ECO:0000256" key="2">
    <source>
        <dbReference type="SAM" id="SignalP"/>
    </source>
</evidence>
<feature type="signal peptide" evidence="2">
    <location>
        <begin position="1"/>
        <end position="15"/>
    </location>
</feature>
<dbReference type="OrthoDB" id="3643156at2759"/>
<evidence type="ECO:0000313" key="3">
    <source>
        <dbReference type="EMBL" id="KAF2018758.1"/>
    </source>
</evidence>
<accession>A0A6A5XZN5</accession>
<dbReference type="GeneID" id="54284346"/>
<name>A0A6A5XZN5_9PLEO</name>